<organism evidence="1 2">
    <name type="scientific">Trichinella pseudospiralis</name>
    <name type="common">Parasitic roundworm</name>
    <dbReference type="NCBI Taxonomy" id="6337"/>
    <lineage>
        <taxon>Eukaryota</taxon>
        <taxon>Metazoa</taxon>
        <taxon>Ecdysozoa</taxon>
        <taxon>Nematoda</taxon>
        <taxon>Enoplea</taxon>
        <taxon>Dorylaimia</taxon>
        <taxon>Trichinellida</taxon>
        <taxon>Trichinellidae</taxon>
        <taxon>Trichinella</taxon>
    </lineage>
</organism>
<protein>
    <submittedName>
        <fullName evidence="1">Uncharacterized protein</fullName>
    </submittedName>
</protein>
<reference evidence="1 2" key="1">
    <citation type="submission" date="2015-01" db="EMBL/GenBank/DDBJ databases">
        <title>Evolution of Trichinella species and genotypes.</title>
        <authorList>
            <person name="Korhonen P.K."/>
            <person name="Edoardo P."/>
            <person name="Giuseppe L.R."/>
            <person name="Gasser R.B."/>
        </authorList>
    </citation>
    <scope>NUCLEOTIDE SEQUENCE [LARGE SCALE GENOMIC DNA]</scope>
    <source>
        <strain evidence="1">ISS588</strain>
    </source>
</reference>
<evidence type="ECO:0000313" key="2">
    <source>
        <dbReference type="Proteomes" id="UP000054805"/>
    </source>
</evidence>
<dbReference type="EMBL" id="JYDS01000104">
    <property type="protein sequence ID" value="KRZ25285.1"/>
    <property type="molecule type" value="Genomic_DNA"/>
</dbReference>
<evidence type="ECO:0000313" key="1">
    <source>
        <dbReference type="EMBL" id="KRZ25285.1"/>
    </source>
</evidence>
<proteinExistence type="predicted"/>
<keyword evidence="2" id="KW-1185">Reference proteome</keyword>
<comment type="caution">
    <text evidence="1">The sequence shown here is derived from an EMBL/GenBank/DDBJ whole genome shotgun (WGS) entry which is preliminary data.</text>
</comment>
<accession>A0A0V1ISZ5</accession>
<name>A0A0V1ISZ5_TRIPS</name>
<sequence>MPIDPCCKYCPKLTSAINIGSARQIQDAKYGIKNAPKHFYHLKESDFQLATAVLITQSWMKLPFSSRLVRLIRQAANFPWDPVLGLQAIKEVYKTTTNCYFFYNVIRKSSTTLIKS</sequence>
<dbReference type="Proteomes" id="UP000054805">
    <property type="component" value="Unassembled WGS sequence"/>
</dbReference>
<gene>
    <name evidence="1" type="ORF">T4B_5415</name>
</gene>
<dbReference type="AlphaFoldDB" id="A0A0V1ISZ5"/>